<gene>
    <name evidence="1" type="ORF">COOX1_3590</name>
</gene>
<evidence type="ECO:0000313" key="1">
    <source>
        <dbReference type="EMBL" id="CAB3396344.1"/>
    </source>
</evidence>
<dbReference type="RefSeq" id="WP_157935575.1">
    <property type="nucleotide sequence ID" value="NZ_CP024955.1"/>
</dbReference>
<accession>A0A6F9EJ74</accession>
<dbReference type="OrthoDB" id="2381770at2"/>
<organism evidence="1 2">
    <name type="scientific">Kyrpidia spormannii</name>
    <dbReference type="NCBI Taxonomy" id="2055160"/>
    <lineage>
        <taxon>Bacteria</taxon>
        <taxon>Bacillati</taxon>
        <taxon>Bacillota</taxon>
        <taxon>Bacilli</taxon>
        <taxon>Bacillales</taxon>
        <taxon>Alicyclobacillaceae</taxon>
        <taxon>Kyrpidia</taxon>
    </lineage>
</organism>
<dbReference type="InterPro" id="IPR025984">
    <property type="entry name" value="DCTPP"/>
</dbReference>
<dbReference type="Proteomes" id="UP000502196">
    <property type="component" value="Chromosome"/>
</dbReference>
<dbReference type="GO" id="GO:0009143">
    <property type="term" value="P:nucleoside triphosphate catabolic process"/>
    <property type="evidence" value="ECO:0007669"/>
    <property type="project" value="InterPro"/>
</dbReference>
<name>A0A6F9EJ74_9BACL</name>
<dbReference type="AlphaFoldDB" id="A0A6F9EJ74"/>
<sequence length="103" mass="11486">MATFRRDVDIGRQVKLMEWIKIELLDQVSALFRACHTGAEGLIADALSGILISVYILARRVGLSPGEIDRKALEKLTKTKEIGHEAETWFGDLGAVENHLRGR</sequence>
<evidence type="ECO:0000313" key="2">
    <source>
        <dbReference type="Proteomes" id="UP000502196"/>
    </source>
</evidence>
<protein>
    <recommendedName>
        <fullName evidence="3">MazG-like family protein</fullName>
    </recommendedName>
</protein>
<dbReference type="GO" id="GO:0047429">
    <property type="term" value="F:nucleoside triphosphate diphosphatase activity"/>
    <property type="evidence" value="ECO:0007669"/>
    <property type="project" value="InterPro"/>
</dbReference>
<evidence type="ECO:0008006" key="3">
    <source>
        <dbReference type="Google" id="ProtNLM"/>
    </source>
</evidence>
<proteinExistence type="predicted"/>
<dbReference type="EMBL" id="LR792683">
    <property type="protein sequence ID" value="CAB3396344.1"/>
    <property type="molecule type" value="Genomic_DNA"/>
</dbReference>
<dbReference type="Pfam" id="PF12643">
    <property type="entry name" value="MazG-like"/>
    <property type="match status" value="1"/>
</dbReference>
<reference evidence="1 2" key="1">
    <citation type="submission" date="2020-04" db="EMBL/GenBank/DDBJ databases">
        <authorList>
            <person name="Hogendoorn C."/>
        </authorList>
    </citation>
    <scope>NUCLEOTIDE SEQUENCE [LARGE SCALE GENOMIC DNA]</scope>
    <source>
        <strain evidence="1">COOX1</strain>
    </source>
</reference>